<dbReference type="GO" id="GO:0005634">
    <property type="term" value="C:nucleus"/>
    <property type="evidence" value="ECO:0007669"/>
    <property type="project" value="TreeGrafter"/>
</dbReference>
<dbReference type="CDD" id="cd20557">
    <property type="entry name" value="CYCLIN_ScPCL1-like"/>
    <property type="match status" value="1"/>
</dbReference>
<feature type="domain" description="Cyclin N-terminal" evidence="2">
    <location>
        <begin position="73"/>
        <end position="198"/>
    </location>
</feature>
<dbReference type="OrthoDB" id="10250320at2759"/>
<dbReference type="InterPro" id="IPR006671">
    <property type="entry name" value="Cyclin_N"/>
</dbReference>
<dbReference type="PANTHER" id="PTHR15615">
    <property type="match status" value="1"/>
</dbReference>
<feature type="compositionally biased region" description="Polar residues" evidence="1">
    <location>
        <begin position="455"/>
        <end position="469"/>
    </location>
</feature>
<comment type="caution">
    <text evidence="3">The sequence shown here is derived from an EMBL/GenBank/DDBJ whole genome shotgun (WGS) entry which is preliminary data.</text>
</comment>
<evidence type="ECO:0000313" key="4">
    <source>
        <dbReference type="Proteomes" id="UP000757232"/>
    </source>
</evidence>
<organism evidence="3 4">
    <name type="scientific">Sanghuangporus baumii</name>
    <name type="common">Phellinus baumii</name>
    <dbReference type="NCBI Taxonomy" id="108892"/>
    <lineage>
        <taxon>Eukaryota</taxon>
        <taxon>Fungi</taxon>
        <taxon>Dikarya</taxon>
        <taxon>Basidiomycota</taxon>
        <taxon>Agaricomycotina</taxon>
        <taxon>Agaricomycetes</taxon>
        <taxon>Hymenochaetales</taxon>
        <taxon>Hymenochaetaceae</taxon>
        <taxon>Sanghuangporus</taxon>
    </lineage>
</organism>
<protein>
    <recommendedName>
        <fullName evidence="2">Cyclin N-terminal domain-containing protein</fullName>
    </recommendedName>
</protein>
<dbReference type="InterPro" id="IPR036915">
    <property type="entry name" value="Cyclin-like_sf"/>
</dbReference>
<feature type="region of interest" description="Disordered" evidence="1">
    <location>
        <begin position="418"/>
        <end position="469"/>
    </location>
</feature>
<dbReference type="AlphaFoldDB" id="A0A9Q5N726"/>
<name>A0A9Q5N726_SANBA</name>
<accession>A0A9Q5N726</accession>
<feature type="compositionally biased region" description="Basic and acidic residues" evidence="1">
    <location>
        <begin position="430"/>
        <end position="441"/>
    </location>
</feature>
<reference evidence="3" key="1">
    <citation type="submission" date="2016-06" db="EMBL/GenBank/DDBJ databases">
        <title>Draft Genome sequence of the fungus Inonotus baumii.</title>
        <authorList>
            <person name="Zhu H."/>
            <person name="Lin W."/>
        </authorList>
    </citation>
    <scope>NUCLEOTIDE SEQUENCE</scope>
    <source>
        <strain evidence="3">821</strain>
    </source>
</reference>
<feature type="region of interest" description="Disordered" evidence="1">
    <location>
        <begin position="382"/>
        <end position="405"/>
    </location>
</feature>
<dbReference type="Proteomes" id="UP000757232">
    <property type="component" value="Unassembled WGS sequence"/>
</dbReference>
<feature type="compositionally biased region" description="Polar residues" evidence="1">
    <location>
        <begin position="334"/>
        <end position="347"/>
    </location>
</feature>
<dbReference type="PANTHER" id="PTHR15615:SF10">
    <property type="entry name" value="PHO85 CYCLIN-2-RELATED"/>
    <property type="match status" value="1"/>
</dbReference>
<feature type="compositionally biased region" description="Polar residues" evidence="1">
    <location>
        <begin position="314"/>
        <end position="323"/>
    </location>
</feature>
<proteinExistence type="predicted"/>
<evidence type="ECO:0000259" key="2">
    <source>
        <dbReference type="Pfam" id="PF00134"/>
    </source>
</evidence>
<sequence length="484" mass="53836">MPLVQGMSSERRCGASLLPKSMHDPALLELLRKPVSREMILHIAQKTTSVIVVDDPPMAMLPTPPHTPLKETFAEAQQQQMLQGQGQEAQQQVYASQMLPPLEEFIAQLVEGANVQTPTLLTTIIYLERLRDRLPKMAKGMPCTRHRVFLATLIVAAKYLNDSSPKNKHWTRYAQIFENAEINLMETQLLFLLDFDLRFNEEQAIEYWAPFMPRRMSSPAQDRETRQLALSRIKTRRSRSFLDMQMPPTPPYDAVPPSLKAGQPSTSSGSSRLEIPVSASRLQPLPSPLSSGCSPLHAMSRCATAESELSMSSLIEDNGSSGSDPEDFEDEKSGISNKSVLDLSSPTPGLRCASRKSYVPPLSTELTHRLIYNRSTKEDQLKPVPVSVNEKRSSWQPPSGLPSLPRIRESMSNGFLGRVFGGNSSNSNSIKEKEKRAREDDVLIASESSMGMDGNSRSSRSGSVQLIRSQRYMSHESDVALIDV</sequence>
<evidence type="ECO:0000313" key="3">
    <source>
        <dbReference type="EMBL" id="OCB86253.1"/>
    </source>
</evidence>
<evidence type="ECO:0000256" key="1">
    <source>
        <dbReference type="SAM" id="MobiDB-lite"/>
    </source>
</evidence>
<feature type="region of interest" description="Disordered" evidence="1">
    <location>
        <begin position="239"/>
        <end position="273"/>
    </location>
</feature>
<dbReference type="GO" id="GO:0016538">
    <property type="term" value="F:cyclin-dependent protein serine/threonine kinase regulator activity"/>
    <property type="evidence" value="ECO:0007669"/>
    <property type="project" value="TreeGrafter"/>
</dbReference>
<feature type="region of interest" description="Disordered" evidence="1">
    <location>
        <begin position="314"/>
        <end position="355"/>
    </location>
</feature>
<gene>
    <name evidence="3" type="ORF">A7U60_g6844</name>
</gene>
<keyword evidence="4" id="KW-1185">Reference proteome</keyword>
<dbReference type="GO" id="GO:0019901">
    <property type="term" value="F:protein kinase binding"/>
    <property type="evidence" value="ECO:0007669"/>
    <property type="project" value="InterPro"/>
</dbReference>
<dbReference type="Pfam" id="PF00134">
    <property type="entry name" value="Cyclin_N"/>
    <property type="match status" value="1"/>
</dbReference>
<dbReference type="GO" id="GO:0000307">
    <property type="term" value="C:cyclin-dependent protein kinase holoenzyme complex"/>
    <property type="evidence" value="ECO:0007669"/>
    <property type="project" value="TreeGrafter"/>
</dbReference>
<dbReference type="InterPro" id="IPR013922">
    <property type="entry name" value="Cyclin_PHO80-like"/>
</dbReference>
<dbReference type="SUPFAM" id="SSF47954">
    <property type="entry name" value="Cyclin-like"/>
    <property type="match status" value="1"/>
</dbReference>
<dbReference type="Gene3D" id="1.10.472.10">
    <property type="entry name" value="Cyclin-like"/>
    <property type="match status" value="1"/>
</dbReference>
<dbReference type="EMBL" id="LNZH02000204">
    <property type="protein sequence ID" value="OCB86253.1"/>
    <property type="molecule type" value="Genomic_DNA"/>
</dbReference>